<name>A0A9N9ECD7_FUNMO</name>
<evidence type="ECO:0000313" key="8">
    <source>
        <dbReference type="Proteomes" id="UP000789375"/>
    </source>
</evidence>
<evidence type="ECO:0000259" key="6">
    <source>
        <dbReference type="PROSITE" id="PS51194"/>
    </source>
</evidence>
<keyword evidence="3" id="KW-0413">Isomerase</keyword>
<comment type="catalytic activity">
    <reaction evidence="4">
        <text>Couples ATP hydrolysis with the unwinding of duplex DNA by translocating in the 3'-5' direction.</text>
        <dbReference type="EC" id="5.6.2.4"/>
    </reaction>
</comment>
<dbReference type="GO" id="GO:0009378">
    <property type="term" value="F:four-way junction helicase activity"/>
    <property type="evidence" value="ECO:0007669"/>
    <property type="project" value="TreeGrafter"/>
</dbReference>
<evidence type="ECO:0000313" key="7">
    <source>
        <dbReference type="EMBL" id="CAG8670894.1"/>
    </source>
</evidence>
<dbReference type="Pfam" id="PF00271">
    <property type="entry name" value="Helicase_C"/>
    <property type="match status" value="1"/>
</dbReference>
<comment type="caution">
    <text evidence="7">The sequence shown here is derived from an EMBL/GenBank/DDBJ whole genome shotgun (WGS) entry which is preliminary data.</text>
</comment>
<sequence>MPVLEAAEVLLDIRVDGDLNSNKTLNNIPCMNKVYADLKHISKILEQKSELEEVKCIIYCSTIRACNDIYEQLHGKSDLKLMMAIYYSSLDGEEKKKKLKLWKDNTIQLMIATNTIGIDFNDKKVQLVIHYAFPLNI</sequence>
<feature type="domain" description="Helicase C-terminal" evidence="6">
    <location>
        <begin position="37"/>
        <end position="137"/>
    </location>
</feature>
<proteinExistence type="inferred from homology"/>
<keyword evidence="8" id="KW-1185">Reference proteome</keyword>
<dbReference type="InterPro" id="IPR027417">
    <property type="entry name" value="P-loop_NTPase"/>
</dbReference>
<gene>
    <name evidence="7" type="ORF">FMOSSE_LOCUS12404</name>
</gene>
<evidence type="ECO:0000256" key="1">
    <source>
        <dbReference type="ARBA" id="ARBA00005446"/>
    </source>
</evidence>
<protein>
    <recommendedName>
        <fullName evidence="5">DNA 3'-5' helicase</fullName>
        <ecNumber evidence="5">5.6.2.4</ecNumber>
    </recommendedName>
</protein>
<evidence type="ECO:0000256" key="3">
    <source>
        <dbReference type="ARBA" id="ARBA00023235"/>
    </source>
</evidence>
<dbReference type="AlphaFoldDB" id="A0A9N9ECD7"/>
<dbReference type="GO" id="GO:0005694">
    <property type="term" value="C:chromosome"/>
    <property type="evidence" value="ECO:0007669"/>
    <property type="project" value="TreeGrafter"/>
</dbReference>
<dbReference type="GO" id="GO:0003677">
    <property type="term" value="F:DNA binding"/>
    <property type="evidence" value="ECO:0007669"/>
    <property type="project" value="UniProtKB-KW"/>
</dbReference>
<dbReference type="InterPro" id="IPR001650">
    <property type="entry name" value="Helicase_C-like"/>
</dbReference>
<dbReference type="GO" id="GO:0043138">
    <property type="term" value="F:3'-5' DNA helicase activity"/>
    <property type="evidence" value="ECO:0007669"/>
    <property type="project" value="UniProtKB-EC"/>
</dbReference>
<dbReference type="Proteomes" id="UP000789375">
    <property type="component" value="Unassembled WGS sequence"/>
</dbReference>
<evidence type="ECO:0000256" key="2">
    <source>
        <dbReference type="ARBA" id="ARBA00023125"/>
    </source>
</evidence>
<reference evidence="7" key="1">
    <citation type="submission" date="2021-06" db="EMBL/GenBank/DDBJ databases">
        <authorList>
            <person name="Kallberg Y."/>
            <person name="Tangrot J."/>
            <person name="Rosling A."/>
        </authorList>
    </citation>
    <scope>NUCLEOTIDE SEQUENCE</scope>
    <source>
        <strain evidence="7">87-6 pot B 2015</strain>
    </source>
</reference>
<dbReference type="GO" id="GO:0000724">
    <property type="term" value="P:double-strand break repair via homologous recombination"/>
    <property type="evidence" value="ECO:0007669"/>
    <property type="project" value="TreeGrafter"/>
</dbReference>
<dbReference type="EC" id="5.6.2.4" evidence="5"/>
<dbReference type="PANTHER" id="PTHR13710">
    <property type="entry name" value="DNA HELICASE RECQ FAMILY MEMBER"/>
    <property type="match status" value="1"/>
</dbReference>
<dbReference type="PROSITE" id="PS51194">
    <property type="entry name" value="HELICASE_CTER"/>
    <property type="match status" value="1"/>
</dbReference>
<accession>A0A9N9ECD7</accession>
<organism evidence="7 8">
    <name type="scientific">Funneliformis mosseae</name>
    <name type="common">Endomycorrhizal fungus</name>
    <name type="synonym">Glomus mosseae</name>
    <dbReference type="NCBI Taxonomy" id="27381"/>
    <lineage>
        <taxon>Eukaryota</taxon>
        <taxon>Fungi</taxon>
        <taxon>Fungi incertae sedis</taxon>
        <taxon>Mucoromycota</taxon>
        <taxon>Glomeromycotina</taxon>
        <taxon>Glomeromycetes</taxon>
        <taxon>Glomerales</taxon>
        <taxon>Glomeraceae</taxon>
        <taxon>Funneliformis</taxon>
    </lineage>
</organism>
<evidence type="ECO:0000256" key="5">
    <source>
        <dbReference type="ARBA" id="ARBA00034808"/>
    </source>
</evidence>
<dbReference type="Gene3D" id="3.40.50.300">
    <property type="entry name" value="P-loop containing nucleotide triphosphate hydrolases"/>
    <property type="match status" value="1"/>
</dbReference>
<evidence type="ECO:0000256" key="4">
    <source>
        <dbReference type="ARBA" id="ARBA00034617"/>
    </source>
</evidence>
<dbReference type="EMBL" id="CAJVPP010005864">
    <property type="protein sequence ID" value="CAG8670894.1"/>
    <property type="molecule type" value="Genomic_DNA"/>
</dbReference>
<dbReference type="SUPFAM" id="SSF52540">
    <property type="entry name" value="P-loop containing nucleoside triphosphate hydrolases"/>
    <property type="match status" value="1"/>
</dbReference>
<feature type="non-terminal residue" evidence="7">
    <location>
        <position position="1"/>
    </location>
</feature>
<feature type="non-terminal residue" evidence="7">
    <location>
        <position position="137"/>
    </location>
</feature>
<keyword evidence="2" id="KW-0238">DNA-binding</keyword>
<dbReference type="PANTHER" id="PTHR13710:SF105">
    <property type="entry name" value="ATP-DEPENDENT DNA HELICASE Q1"/>
    <property type="match status" value="1"/>
</dbReference>
<comment type="similarity">
    <text evidence="1">Belongs to the helicase family. RecQ subfamily.</text>
</comment>
<dbReference type="GO" id="GO:0005737">
    <property type="term" value="C:cytoplasm"/>
    <property type="evidence" value="ECO:0007669"/>
    <property type="project" value="TreeGrafter"/>
</dbReference>